<dbReference type="PANTHER" id="PTHR43283:SF15">
    <property type="entry name" value="CONSERVED PROTEIN"/>
    <property type="match status" value="1"/>
</dbReference>
<keyword evidence="2" id="KW-0378">Hydrolase</keyword>
<dbReference type="Gene3D" id="3.40.710.10">
    <property type="entry name" value="DD-peptidase/beta-lactamase superfamily"/>
    <property type="match status" value="1"/>
</dbReference>
<proteinExistence type="predicted"/>
<protein>
    <submittedName>
        <fullName evidence="2">Serine hydrolase</fullName>
    </submittedName>
</protein>
<name>A0A917TJC2_9ACTN</name>
<feature type="domain" description="Beta-lactamase-related" evidence="1">
    <location>
        <begin position="14"/>
        <end position="255"/>
    </location>
</feature>
<dbReference type="GO" id="GO:0016787">
    <property type="term" value="F:hydrolase activity"/>
    <property type="evidence" value="ECO:0007669"/>
    <property type="project" value="UniProtKB-KW"/>
</dbReference>
<dbReference type="InterPro" id="IPR050789">
    <property type="entry name" value="Diverse_Enzym_Activities"/>
</dbReference>
<reference evidence="2" key="1">
    <citation type="journal article" date="2014" name="Int. J. Syst. Evol. Microbiol.">
        <title>Complete genome sequence of Corynebacterium casei LMG S-19264T (=DSM 44701T), isolated from a smear-ripened cheese.</title>
        <authorList>
            <consortium name="US DOE Joint Genome Institute (JGI-PGF)"/>
            <person name="Walter F."/>
            <person name="Albersmeier A."/>
            <person name="Kalinowski J."/>
            <person name="Ruckert C."/>
        </authorList>
    </citation>
    <scope>NUCLEOTIDE SEQUENCE</scope>
    <source>
        <strain evidence="2">JCM 19831</strain>
    </source>
</reference>
<dbReference type="AlphaFoldDB" id="A0A917TJC2"/>
<evidence type="ECO:0000313" key="2">
    <source>
        <dbReference type="EMBL" id="GGM25339.1"/>
    </source>
</evidence>
<evidence type="ECO:0000259" key="1">
    <source>
        <dbReference type="Pfam" id="PF00144"/>
    </source>
</evidence>
<dbReference type="Pfam" id="PF00144">
    <property type="entry name" value="Beta-lactamase"/>
    <property type="match status" value="1"/>
</dbReference>
<evidence type="ECO:0000313" key="3">
    <source>
        <dbReference type="Proteomes" id="UP000642070"/>
    </source>
</evidence>
<reference evidence="2" key="2">
    <citation type="submission" date="2020-09" db="EMBL/GenBank/DDBJ databases">
        <authorList>
            <person name="Sun Q."/>
            <person name="Ohkuma M."/>
        </authorList>
    </citation>
    <scope>NUCLEOTIDE SEQUENCE</scope>
    <source>
        <strain evidence="2">JCM 19831</strain>
    </source>
</reference>
<accession>A0A917TJC2</accession>
<dbReference type="Proteomes" id="UP000642070">
    <property type="component" value="Unassembled WGS sequence"/>
</dbReference>
<dbReference type="EMBL" id="BMPI01000011">
    <property type="protein sequence ID" value="GGM25339.1"/>
    <property type="molecule type" value="Genomic_DNA"/>
</dbReference>
<keyword evidence="3" id="KW-1185">Reference proteome</keyword>
<dbReference type="SUPFAM" id="SSF56601">
    <property type="entry name" value="beta-lactamase/transpeptidase-like"/>
    <property type="match status" value="1"/>
</dbReference>
<gene>
    <name evidence="2" type="ORF">GCM10007977_028090</name>
</gene>
<comment type="caution">
    <text evidence="2">The sequence shown here is derived from an EMBL/GenBank/DDBJ whole genome shotgun (WGS) entry which is preliminary data.</text>
</comment>
<organism evidence="2 3">
    <name type="scientific">Dactylosporangium sucinum</name>
    <dbReference type="NCBI Taxonomy" id="1424081"/>
    <lineage>
        <taxon>Bacteria</taxon>
        <taxon>Bacillati</taxon>
        <taxon>Actinomycetota</taxon>
        <taxon>Actinomycetes</taxon>
        <taxon>Micromonosporales</taxon>
        <taxon>Micromonosporaceae</taxon>
        <taxon>Dactylosporangium</taxon>
    </lineage>
</organism>
<sequence>MSALDIVKTWPVNTAAVAVVDAGGVRDRTGPDVALPWASVTKLLTAVTVLVAVDRGDVTLDEPAGPAGSTVRHLLAHTSGVAFDEDRQLAAPGRKRVYSNRGFELLADFVLTRTGGTFAELMTESVLRPLGMGATRLAGSPAAGAVGPVSDLALLAQELLEPTLAQDLMPEATRVQFPGVSGVLPGFGRQDPNDWGLGFELRDGKTPHWTGSRNSPGTFGHFGKTGTFLWVDPRAGLALACLTDRDFGEWAAEAWPALSDAVLDEHHPSAG</sequence>
<dbReference type="RefSeq" id="WP_190250222.1">
    <property type="nucleotide sequence ID" value="NZ_BMPI01000011.1"/>
</dbReference>
<dbReference type="PANTHER" id="PTHR43283">
    <property type="entry name" value="BETA-LACTAMASE-RELATED"/>
    <property type="match status" value="1"/>
</dbReference>
<dbReference type="InterPro" id="IPR001466">
    <property type="entry name" value="Beta-lactam-related"/>
</dbReference>
<dbReference type="InterPro" id="IPR012338">
    <property type="entry name" value="Beta-lactam/transpept-like"/>
</dbReference>